<dbReference type="RefSeq" id="WP_086330678.1">
    <property type="nucleotide sequence ID" value="NZ_NGLE02000001.1"/>
</dbReference>
<feature type="domain" description="WxL" evidence="2">
    <location>
        <begin position="959"/>
        <end position="1126"/>
    </location>
</feature>
<organism evidence="4">
    <name type="scientific">Candidatus Enterococcus mansonii</name>
    <dbReference type="NCBI Taxonomy" id="1834181"/>
    <lineage>
        <taxon>Bacteria</taxon>
        <taxon>Bacillati</taxon>
        <taxon>Bacillota</taxon>
        <taxon>Bacilli</taxon>
        <taxon>Lactobacillales</taxon>
        <taxon>Enterococcaceae</taxon>
        <taxon>Enterococcus</taxon>
    </lineage>
</organism>
<dbReference type="Gene3D" id="2.60.40.10">
    <property type="entry name" value="Immunoglobulins"/>
    <property type="match status" value="1"/>
</dbReference>
<accession>A0A242CES8</accession>
<feature type="transmembrane region" description="Helical" evidence="1">
    <location>
        <begin position="7"/>
        <end position="25"/>
    </location>
</feature>
<dbReference type="InterPro" id="IPR027994">
    <property type="entry name" value="WxL_dom"/>
</dbReference>
<sequence>MRRQKKVYFVGVIVALFSILSVVLFQNTTQIKASEEPTVKRAIDLEKELNPLPKSEKELHDEKDITIPQMEAYMNGTDYRSSKATSENKITGDMTNGEYQSKYAALNAEQNAEWNKKYNFRPETNVKHVSTYEEFAKHYEDNGVSKIVLDNDVVTTRSANLGRTESIEIDGQGYLLRFDGGSINLNDLTKIENFGKAFSDVPVFHMHDIQVANGVPGQNTGANSWGFVNGRNSGDWGGAGANPRNGLWRYRVGNVYTPSGPTAEDNQNVRGRLICANRAEVSVWGYNDLTTAAENFYTGGMTYEPFTYYKGKIANRNYSTIWFVQPVGTNNDSGSSTGTMEFNIGEGSFVYLHNKRDTSIGYPGVYEHFDQIKVGKNATYNANIAGSALSFNRDNARFIAEEGATVNLLSRRNATNYPTLVLGSSNNTNGGVGSGRSPKNVQVDFKPKSKVFIVGNNSTGIIGYRGFLSEARESSQVVIDNPETFDIRNLRTNTGTTRAFLGDETRDRGNHSFVIKNSDISIWENSTEMDGAPTYDYVNVEELKVTNAVAAGSVTSTNADLSTQYTRGNFKRISGMNSTPKLEWIPVTDADFSQKSRVLIGYTAVGGEDPFDENGDAKVKPVYADSIRKAYVDYTDTLGNTYTGISTNDNYLHWKKADHTIAGFQMAGKDMKGIPYRASMVNGTLTPYRTGEEVLTTVIDVTPPEPAKVQSDKVTNATKQLTGVNAEPKANIYVDINGVRQVDVGTVADDGSWVYDLKGYLNAGDLVEIFLEDSAGKITTQLDPAVPTTNNDRGNINPSADLTYRDTVFKAAAKYTVEDILPDKPIAEKSVKVFRDGVEVNNTQVGDTLIYTLTATNGKAANFDTVWKNVDITDVIPTGTTFDPSDPGIKINNVDAVEGDYTFDPSGNGALTIHLGDLQTGASSTVTFKVEVTQDAVGSIITNTAKAEGYSPREKGEFIPGPDDPNREHETYWAITDEIKNPGGTVFGVLKFVSAPSVIDFGTQAVKTKVQRINQPTEIKGDLIIQDSRAQRKPWNLTASLKTPLTNGKDTIVGALRYVSKGNEITLNAGSQPIIEGKTNSDDTPYKVNSTWSESGDGLKLQTDIGSVKSSGSYTATIEWNLTDAP</sequence>
<evidence type="ECO:0000313" key="3">
    <source>
        <dbReference type="EMBL" id="MEI5994289.1"/>
    </source>
</evidence>
<reference evidence="4" key="1">
    <citation type="submission" date="2017-05" db="EMBL/GenBank/DDBJ databases">
        <title>The Genome Sequence of Enterococcus sp. 4G2_DIV0659.</title>
        <authorList>
            <consortium name="The Broad Institute Genomics Platform"/>
            <consortium name="The Broad Institute Genomic Center for Infectious Diseases"/>
            <person name="Earl A."/>
            <person name="Manson A."/>
            <person name="Schwartman J."/>
            <person name="Gilmore M."/>
            <person name="Abouelleil A."/>
            <person name="Cao P."/>
            <person name="Chapman S."/>
            <person name="Cusick C."/>
            <person name="Shea T."/>
            <person name="Young S."/>
            <person name="Neafsey D."/>
            <person name="Nusbaum C."/>
            <person name="Birren B."/>
        </authorList>
    </citation>
    <scope>NUCLEOTIDE SEQUENCE [LARGE SCALE GENOMIC DNA]</scope>
    <source>
        <strain evidence="4">4G2_DIV0659</strain>
    </source>
</reference>
<dbReference type="InterPro" id="IPR046776">
    <property type="entry name" value="Pectate_lyase_5"/>
</dbReference>
<dbReference type="EMBL" id="NGLE01000002">
    <property type="protein sequence ID" value="OTO08764.1"/>
    <property type="molecule type" value="Genomic_DNA"/>
</dbReference>
<protein>
    <recommendedName>
        <fullName evidence="2">WxL domain-containing protein</fullName>
    </recommendedName>
</protein>
<proteinExistence type="predicted"/>
<evidence type="ECO:0000256" key="1">
    <source>
        <dbReference type="SAM" id="Phobius"/>
    </source>
</evidence>
<dbReference type="InterPro" id="IPR013783">
    <property type="entry name" value="Ig-like_fold"/>
</dbReference>
<comment type="caution">
    <text evidence="4">The sequence shown here is derived from an EMBL/GenBank/DDBJ whole genome shotgun (WGS) entry which is preliminary data.</text>
</comment>
<dbReference type="STRING" id="1834181.A5880_001764"/>
<keyword evidence="1" id="KW-1133">Transmembrane helix</keyword>
<dbReference type="Pfam" id="PF20585">
    <property type="entry name" value="Pectate_lyase_5"/>
    <property type="match status" value="1"/>
</dbReference>
<dbReference type="Gene3D" id="2.60.40.740">
    <property type="match status" value="1"/>
</dbReference>
<keyword evidence="5" id="KW-1185">Reference proteome</keyword>
<dbReference type="SUPFAM" id="SSF49401">
    <property type="entry name" value="Bacterial adhesins"/>
    <property type="match status" value="1"/>
</dbReference>
<dbReference type="InterPro" id="IPR008966">
    <property type="entry name" value="Adhesion_dom_sf"/>
</dbReference>
<gene>
    <name evidence="4" type="ORF">A5880_001764</name>
    <name evidence="3" type="ORF">A5880_001847</name>
</gene>
<evidence type="ECO:0000313" key="4">
    <source>
        <dbReference type="EMBL" id="OTO08764.1"/>
    </source>
</evidence>
<dbReference type="AlphaFoldDB" id="A0A242CES8"/>
<keyword evidence="1" id="KW-0812">Transmembrane</keyword>
<dbReference type="Proteomes" id="UP000195139">
    <property type="component" value="Unassembled WGS sequence"/>
</dbReference>
<evidence type="ECO:0000313" key="5">
    <source>
        <dbReference type="Proteomes" id="UP000195139"/>
    </source>
</evidence>
<reference evidence="3 5" key="2">
    <citation type="submission" date="2018-07" db="EMBL/GenBank/DDBJ databases">
        <title>The Genome Sequence of Enterococcus sp. DIV0659b.</title>
        <authorList>
            <consortium name="The Broad Institute Genomics Platform"/>
            <consortium name="The Broad Institute Genomic Center for Infectious Diseases"/>
            <person name="Earl A."/>
            <person name="Manson A."/>
            <person name="Schwartman J."/>
            <person name="Gilmore M."/>
            <person name="Abouelleil A."/>
            <person name="Cao P."/>
            <person name="Chapman S."/>
            <person name="Cusick C."/>
            <person name="Shea T."/>
            <person name="Young S."/>
            <person name="Neafsey D."/>
            <person name="Nusbaum C."/>
            <person name="Birren B."/>
        </authorList>
    </citation>
    <scope>NUCLEOTIDE SEQUENCE [LARGE SCALE GENOMIC DNA]</scope>
    <source>
        <strain evidence="3 5">4G2_DIV0659</strain>
    </source>
</reference>
<dbReference type="EMBL" id="NGLE02000001">
    <property type="protein sequence ID" value="MEI5994289.1"/>
    <property type="molecule type" value="Genomic_DNA"/>
</dbReference>
<keyword evidence="1" id="KW-0472">Membrane</keyword>
<dbReference type="Pfam" id="PF13731">
    <property type="entry name" value="WxL"/>
    <property type="match status" value="1"/>
</dbReference>
<name>A0A242CES8_9ENTE</name>
<dbReference type="OrthoDB" id="2176356at2"/>
<evidence type="ECO:0000259" key="2">
    <source>
        <dbReference type="Pfam" id="PF13731"/>
    </source>
</evidence>